<organism evidence="1">
    <name type="scientific">uncultured Caudovirales phage</name>
    <dbReference type="NCBI Taxonomy" id="2100421"/>
    <lineage>
        <taxon>Viruses</taxon>
        <taxon>Duplodnaviria</taxon>
        <taxon>Heunggongvirae</taxon>
        <taxon>Uroviricota</taxon>
        <taxon>Caudoviricetes</taxon>
        <taxon>Peduoviridae</taxon>
        <taxon>Maltschvirus</taxon>
        <taxon>Maltschvirus maltsch</taxon>
    </lineage>
</organism>
<evidence type="ECO:0000313" key="1">
    <source>
        <dbReference type="EMBL" id="CAB4218766.1"/>
    </source>
</evidence>
<dbReference type="EMBL" id="LR797460">
    <property type="protein sequence ID" value="CAB4218766.1"/>
    <property type="molecule type" value="Genomic_DNA"/>
</dbReference>
<sequence length="125" mass="14103">MSKLKIVEKSDPEKNKKWQENQILIRDAILSFLKLNVRAPTLKELAEETKLSVNTIHKHYATIKFESTNNPLRALTPDVIASIAVSARKGSSASQKLWMQLMEGWVEKQDLNVSNKTINVTGADE</sequence>
<gene>
    <name evidence="1" type="ORF">UFOVP1596_41</name>
</gene>
<reference evidence="1" key="1">
    <citation type="submission" date="2020-05" db="EMBL/GenBank/DDBJ databases">
        <authorList>
            <person name="Chiriac C."/>
            <person name="Salcher M."/>
            <person name="Ghai R."/>
            <person name="Kavagutti S V."/>
        </authorList>
    </citation>
    <scope>NUCLEOTIDE SEQUENCE</scope>
</reference>
<proteinExistence type="predicted"/>
<protein>
    <submittedName>
        <fullName evidence="1">Uncharacterized protein</fullName>
    </submittedName>
</protein>
<name>A0A6J5SUM7_9CAUD</name>
<accession>A0A6J5SUM7</accession>